<evidence type="ECO:0000313" key="2">
    <source>
        <dbReference type="EMBL" id="OAT76442.1"/>
    </source>
</evidence>
<dbReference type="PANTHER" id="PTHR34846:SF11">
    <property type="entry name" value="4-CARBOXYMUCONOLACTONE DECARBOXYLASE FAMILY PROTEIN (AFU_ORTHOLOGUE AFUA_6G11590)"/>
    <property type="match status" value="1"/>
</dbReference>
<feature type="domain" description="Carboxymuconolactone decarboxylase-like" evidence="1">
    <location>
        <begin position="45"/>
        <end position="95"/>
    </location>
</feature>
<dbReference type="Gene3D" id="1.20.1290.10">
    <property type="entry name" value="AhpD-like"/>
    <property type="match status" value="1"/>
</dbReference>
<evidence type="ECO:0000259" key="1">
    <source>
        <dbReference type="Pfam" id="PF02627"/>
    </source>
</evidence>
<proteinExistence type="predicted"/>
<dbReference type="InterPro" id="IPR003779">
    <property type="entry name" value="CMD-like"/>
</dbReference>
<dbReference type="PANTHER" id="PTHR34846">
    <property type="entry name" value="4-CARBOXYMUCONOLACTONE DECARBOXYLASE FAMILY PROTEIN (AFU_ORTHOLOGUE AFUA_6G11590)"/>
    <property type="match status" value="1"/>
</dbReference>
<protein>
    <submittedName>
        <fullName evidence="2">Carboxymuconolactone decarboxylase</fullName>
    </submittedName>
</protein>
<comment type="caution">
    <text evidence="2">The sequence shown here is derived from an EMBL/GenBank/DDBJ whole genome shotgun (WGS) entry which is preliminary data.</text>
</comment>
<evidence type="ECO:0000313" key="3">
    <source>
        <dbReference type="Proteomes" id="UP000078225"/>
    </source>
</evidence>
<keyword evidence="3" id="KW-1185">Reference proteome</keyword>
<dbReference type="STRING" id="1691903.A9B99_09005"/>
<dbReference type="EMBL" id="LYRP01000022">
    <property type="protein sequence ID" value="OAT76442.1"/>
    <property type="molecule type" value="Genomic_DNA"/>
</dbReference>
<dbReference type="GO" id="GO:0051920">
    <property type="term" value="F:peroxiredoxin activity"/>
    <property type="evidence" value="ECO:0007669"/>
    <property type="project" value="InterPro"/>
</dbReference>
<gene>
    <name evidence="2" type="ORF">A9B99_09005</name>
</gene>
<dbReference type="Proteomes" id="UP000078225">
    <property type="component" value="Unassembled WGS sequence"/>
</dbReference>
<accession>A0A1B7L249</accession>
<dbReference type="SUPFAM" id="SSF69118">
    <property type="entry name" value="AhpD-like"/>
    <property type="match status" value="1"/>
</dbReference>
<dbReference type="Pfam" id="PF02627">
    <property type="entry name" value="CMD"/>
    <property type="match status" value="1"/>
</dbReference>
<reference evidence="3" key="1">
    <citation type="submission" date="2016-05" db="EMBL/GenBank/DDBJ databases">
        <authorList>
            <person name="Behera P."/>
            <person name="Vaishampayan P."/>
            <person name="Singh N."/>
            <person name="Raina V."/>
            <person name="Suar M."/>
            <person name="Pattnaik A."/>
            <person name="Rastogi G."/>
        </authorList>
    </citation>
    <scope>NUCLEOTIDE SEQUENCE [LARGE SCALE GENOMIC DNA]</scope>
    <source>
        <strain evidence="3">MP23</strain>
    </source>
</reference>
<dbReference type="RefSeq" id="WP_064598421.1">
    <property type="nucleotide sequence ID" value="NZ_LYRP01000022.1"/>
</dbReference>
<dbReference type="OrthoDB" id="4704294at2"/>
<dbReference type="InterPro" id="IPR029032">
    <property type="entry name" value="AhpD-like"/>
</dbReference>
<organism evidence="2 3">
    <name type="scientific">Mangrovibacter phragmitis</name>
    <dbReference type="NCBI Taxonomy" id="1691903"/>
    <lineage>
        <taxon>Bacteria</taxon>
        <taxon>Pseudomonadati</taxon>
        <taxon>Pseudomonadota</taxon>
        <taxon>Gammaproteobacteria</taxon>
        <taxon>Enterobacterales</taxon>
        <taxon>Enterobacteriaceae</taxon>
        <taxon>Mangrovibacter</taxon>
    </lineage>
</organism>
<sequence>MARITLPEVDSLTPEQQDLYQRFPANLTRALLRTGACTDGYLTLGASFRQGHLCAKYRELVILRVAALSHSAYERMQHVEIARQSGWRKSDIDAIEDGDIQKLDGKTQAVVRFTDECVNHVKVTGVVFHALRCYCSEEEIAEITLLIGHYMMTARFLETLEVELDERPTSWEKMA</sequence>
<name>A0A1B7L249_9ENTR</name>
<dbReference type="AlphaFoldDB" id="A0A1B7L249"/>